<keyword evidence="3" id="KW-1185">Reference proteome</keyword>
<keyword evidence="1" id="KW-0732">Signal</keyword>
<feature type="chain" id="PRO_5020021644" evidence="1">
    <location>
        <begin position="21"/>
        <end position="89"/>
    </location>
</feature>
<evidence type="ECO:0000313" key="2">
    <source>
        <dbReference type="EMBL" id="GBP71988.1"/>
    </source>
</evidence>
<protein>
    <submittedName>
        <fullName evidence="2">Uncharacterized protein</fullName>
    </submittedName>
</protein>
<sequence length="89" mass="10045">MKQRPFEMTALASLGQSALALCSVLTPSQTDYCTIGILRAYIDVVLERMVPVPQNTHPLVYGTFSNPIRDTYRWTRRVSLDNPTDTLLD</sequence>
<evidence type="ECO:0000313" key="3">
    <source>
        <dbReference type="Proteomes" id="UP000299102"/>
    </source>
</evidence>
<dbReference type="AlphaFoldDB" id="A0A4C1Y7V4"/>
<proteinExistence type="predicted"/>
<reference evidence="2 3" key="1">
    <citation type="journal article" date="2019" name="Commun. Biol.">
        <title>The bagworm genome reveals a unique fibroin gene that provides high tensile strength.</title>
        <authorList>
            <person name="Kono N."/>
            <person name="Nakamura H."/>
            <person name="Ohtoshi R."/>
            <person name="Tomita M."/>
            <person name="Numata K."/>
            <person name="Arakawa K."/>
        </authorList>
    </citation>
    <scope>NUCLEOTIDE SEQUENCE [LARGE SCALE GENOMIC DNA]</scope>
</reference>
<organism evidence="2 3">
    <name type="scientific">Eumeta variegata</name>
    <name type="common">Bagworm moth</name>
    <name type="synonym">Eumeta japonica</name>
    <dbReference type="NCBI Taxonomy" id="151549"/>
    <lineage>
        <taxon>Eukaryota</taxon>
        <taxon>Metazoa</taxon>
        <taxon>Ecdysozoa</taxon>
        <taxon>Arthropoda</taxon>
        <taxon>Hexapoda</taxon>
        <taxon>Insecta</taxon>
        <taxon>Pterygota</taxon>
        <taxon>Neoptera</taxon>
        <taxon>Endopterygota</taxon>
        <taxon>Lepidoptera</taxon>
        <taxon>Glossata</taxon>
        <taxon>Ditrysia</taxon>
        <taxon>Tineoidea</taxon>
        <taxon>Psychidae</taxon>
        <taxon>Oiketicinae</taxon>
        <taxon>Eumeta</taxon>
    </lineage>
</organism>
<comment type="caution">
    <text evidence="2">The sequence shown here is derived from an EMBL/GenBank/DDBJ whole genome shotgun (WGS) entry which is preliminary data.</text>
</comment>
<accession>A0A4C1Y7V4</accession>
<dbReference type="EMBL" id="BGZK01001128">
    <property type="protein sequence ID" value="GBP71988.1"/>
    <property type="molecule type" value="Genomic_DNA"/>
</dbReference>
<feature type="signal peptide" evidence="1">
    <location>
        <begin position="1"/>
        <end position="20"/>
    </location>
</feature>
<gene>
    <name evidence="2" type="ORF">EVAR_45303_1</name>
</gene>
<name>A0A4C1Y7V4_EUMVA</name>
<dbReference type="Proteomes" id="UP000299102">
    <property type="component" value="Unassembled WGS sequence"/>
</dbReference>
<evidence type="ECO:0000256" key="1">
    <source>
        <dbReference type="SAM" id="SignalP"/>
    </source>
</evidence>